<dbReference type="AlphaFoldDB" id="A0A9P8TE90"/>
<protein>
    <submittedName>
        <fullName evidence="1">Uncharacterized protein</fullName>
    </submittedName>
</protein>
<organism evidence="1 2">
    <name type="scientific">Wickerhamomyces pijperi</name>
    <name type="common">Yeast</name>
    <name type="synonym">Pichia pijperi</name>
    <dbReference type="NCBI Taxonomy" id="599730"/>
    <lineage>
        <taxon>Eukaryota</taxon>
        <taxon>Fungi</taxon>
        <taxon>Dikarya</taxon>
        <taxon>Ascomycota</taxon>
        <taxon>Saccharomycotina</taxon>
        <taxon>Saccharomycetes</taxon>
        <taxon>Phaffomycetales</taxon>
        <taxon>Wickerhamomycetaceae</taxon>
        <taxon>Wickerhamomyces</taxon>
    </lineage>
</organism>
<sequence>EYILNSTLSQQKSSKYTYLDSLAKENSKFTSELVDSVLLEILTEIGVDQSKYKSAFDFLADCWTRAKNVRRLIKADEQNKLAKISLADEAIRLTSSYSLILFLVPDMFINEVNVQDV</sequence>
<gene>
    <name evidence="1" type="ORF">WICPIJ_009146</name>
</gene>
<evidence type="ECO:0000313" key="1">
    <source>
        <dbReference type="EMBL" id="KAH3676323.1"/>
    </source>
</evidence>
<comment type="caution">
    <text evidence="1">The sequence shown here is derived from an EMBL/GenBank/DDBJ whole genome shotgun (WGS) entry which is preliminary data.</text>
</comment>
<proteinExistence type="predicted"/>
<feature type="non-terminal residue" evidence="1">
    <location>
        <position position="1"/>
    </location>
</feature>
<feature type="non-terminal residue" evidence="1">
    <location>
        <position position="117"/>
    </location>
</feature>
<dbReference type="Proteomes" id="UP000774326">
    <property type="component" value="Unassembled WGS sequence"/>
</dbReference>
<dbReference type="EMBL" id="JAEUBG010005290">
    <property type="protein sequence ID" value="KAH3676323.1"/>
    <property type="molecule type" value="Genomic_DNA"/>
</dbReference>
<accession>A0A9P8TE90</accession>
<reference evidence="1" key="1">
    <citation type="journal article" date="2021" name="Open Biol.">
        <title>Shared evolutionary footprints suggest mitochondrial oxidative damage underlies multiple complex I losses in fungi.</title>
        <authorList>
            <person name="Schikora-Tamarit M.A."/>
            <person name="Marcet-Houben M."/>
            <person name="Nosek J."/>
            <person name="Gabaldon T."/>
        </authorList>
    </citation>
    <scope>NUCLEOTIDE SEQUENCE</scope>
    <source>
        <strain evidence="1">CBS2887</strain>
    </source>
</reference>
<keyword evidence="2" id="KW-1185">Reference proteome</keyword>
<evidence type="ECO:0000313" key="2">
    <source>
        <dbReference type="Proteomes" id="UP000774326"/>
    </source>
</evidence>
<name>A0A9P8TE90_WICPI</name>
<reference evidence="1" key="2">
    <citation type="submission" date="2021-01" db="EMBL/GenBank/DDBJ databases">
        <authorList>
            <person name="Schikora-Tamarit M.A."/>
        </authorList>
    </citation>
    <scope>NUCLEOTIDE SEQUENCE</scope>
    <source>
        <strain evidence="1">CBS2887</strain>
    </source>
</reference>